<dbReference type="Pfam" id="PF14659">
    <property type="entry name" value="Phage_int_SAM_3"/>
    <property type="match status" value="1"/>
</dbReference>
<dbReference type="InterPro" id="IPR010998">
    <property type="entry name" value="Integrase_recombinase_N"/>
</dbReference>
<name>A0A9X4XGG8_9FIRM</name>
<accession>A0A9X4XGG8</accession>
<dbReference type="PANTHER" id="PTHR30349:SF64">
    <property type="entry name" value="PROPHAGE INTEGRASE INTD-RELATED"/>
    <property type="match status" value="1"/>
</dbReference>
<reference evidence="8 9" key="1">
    <citation type="journal article" date="2019" name="Nat. Med.">
        <title>A library of human gut bacterial isolates paired with longitudinal multiomics data enables mechanistic microbiome research.</title>
        <authorList>
            <person name="Poyet M."/>
            <person name="Groussin M."/>
            <person name="Gibbons S.M."/>
            <person name="Avila-Pacheco J."/>
            <person name="Jiang X."/>
            <person name="Kearney S.M."/>
            <person name="Perrotta A.R."/>
            <person name="Berdy B."/>
            <person name="Zhao S."/>
            <person name="Lieberman T.D."/>
            <person name="Swanson P.K."/>
            <person name="Smith M."/>
            <person name="Roesemann S."/>
            <person name="Alexander J.E."/>
            <person name="Rich S.A."/>
            <person name="Livny J."/>
            <person name="Vlamakis H."/>
            <person name="Clish C."/>
            <person name="Bullock K."/>
            <person name="Deik A."/>
            <person name="Scott J."/>
            <person name="Pierce K.A."/>
            <person name="Xavier R.J."/>
            <person name="Alm E.J."/>
        </authorList>
    </citation>
    <scope>NUCLEOTIDE SEQUENCE [LARGE SCALE GENOMIC DNA]</scope>
    <source>
        <strain evidence="8 9">BIOML-A198</strain>
    </source>
</reference>
<comment type="similarity">
    <text evidence="1">Belongs to the 'phage' integrase family.</text>
</comment>
<keyword evidence="2" id="KW-0229">DNA integration</keyword>
<dbReference type="Gene3D" id="1.10.150.130">
    <property type="match status" value="1"/>
</dbReference>
<dbReference type="Pfam" id="PF00589">
    <property type="entry name" value="Phage_integrase"/>
    <property type="match status" value="1"/>
</dbReference>
<dbReference type="PROSITE" id="PS51900">
    <property type="entry name" value="CB"/>
    <property type="match status" value="1"/>
</dbReference>
<sequence>MKGSVRKRGEKWSYYFSYKQDGKYKKKEKGGFRTKKEAETALRDVLQQYEKQGFVQNNVSYTLQEFAEYWYENVAVNSYRYNTLSQYDSLLNNHIYPELGFIKLNNITSNVLQKFFSKKQKNYSNNTVSSLKKLLNNILKLAVKQMIIPYNPLTQLELKKKQEETKMKIISPKDLEHILQSLENEIYYLPFLIASQVGGRRGEILGLTWDNVDFENKTITFEKQLIQKVGLPLQLAPLKTSSSKRTVLMTQKLISALKVQQSYQSTQKEFYQSLYQNHNFVCCHEDGAPISPQCLTARTAKISKDFDISLRFHSLRHTHATMLLSAGVNIKVIQERLGHSNIATTLGTYSHVTKEGESDAIQLFENKFNK</sequence>
<evidence type="ECO:0000259" key="6">
    <source>
        <dbReference type="PROSITE" id="PS51898"/>
    </source>
</evidence>
<dbReference type="PANTHER" id="PTHR30349">
    <property type="entry name" value="PHAGE INTEGRASE-RELATED"/>
    <property type="match status" value="1"/>
</dbReference>
<proteinExistence type="inferred from homology"/>
<dbReference type="CDD" id="cd01189">
    <property type="entry name" value="INT_ICEBs1_C_like"/>
    <property type="match status" value="1"/>
</dbReference>
<protein>
    <submittedName>
        <fullName evidence="8">Tyrosine-type recombinase/integrase</fullName>
    </submittedName>
</protein>
<dbReference type="Pfam" id="PF14657">
    <property type="entry name" value="Arm-DNA-bind_4"/>
    <property type="match status" value="1"/>
</dbReference>
<evidence type="ECO:0000256" key="2">
    <source>
        <dbReference type="ARBA" id="ARBA00022908"/>
    </source>
</evidence>
<gene>
    <name evidence="8" type="ORF">GMA92_11900</name>
</gene>
<dbReference type="EMBL" id="WMQE01000030">
    <property type="protein sequence ID" value="MTK22112.1"/>
    <property type="molecule type" value="Genomic_DNA"/>
</dbReference>
<feature type="domain" description="Core-binding (CB)" evidence="7">
    <location>
        <begin position="61"/>
        <end position="143"/>
    </location>
</feature>
<evidence type="ECO:0000313" key="9">
    <source>
        <dbReference type="Proteomes" id="UP000487649"/>
    </source>
</evidence>
<keyword evidence="3 5" id="KW-0238">DNA-binding</keyword>
<evidence type="ECO:0000256" key="4">
    <source>
        <dbReference type="ARBA" id="ARBA00023172"/>
    </source>
</evidence>
<evidence type="ECO:0000256" key="5">
    <source>
        <dbReference type="PROSITE-ProRule" id="PRU01248"/>
    </source>
</evidence>
<dbReference type="InterPro" id="IPR011010">
    <property type="entry name" value="DNA_brk_join_enz"/>
</dbReference>
<dbReference type="Proteomes" id="UP000487649">
    <property type="component" value="Unassembled WGS sequence"/>
</dbReference>
<dbReference type="InterPro" id="IPR004107">
    <property type="entry name" value="Integrase_SAM-like_N"/>
</dbReference>
<evidence type="ECO:0000256" key="3">
    <source>
        <dbReference type="ARBA" id="ARBA00023125"/>
    </source>
</evidence>
<keyword evidence="4" id="KW-0233">DNA recombination</keyword>
<dbReference type="Gene3D" id="1.10.443.10">
    <property type="entry name" value="Intergrase catalytic core"/>
    <property type="match status" value="1"/>
</dbReference>
<feature type="domain" description="Tyr recombinase" evidence="6">
    <location>
        <begin position="165"/>
        <end position="362"/>
    </location>
</feature>
<dbReference type="InterPro" id="IPR013762">
    <property type="entry name" value="Integrase-like_cat_sf"/>
</dbReference>
<dbReference type="GO" id="GO:0003677">
    <property type="term" value="F:DNA binding"/>
    <property type="evidence" value="ECO:0007669"/>
    <property type="project" value="UniProtKB-UniRule"/>
</dbReference>
<dbReference type="GO" id="GO:0006310">
    <property type="term" value="P:DNA recombination"/>
    <property type="evidence" value="ECO:0007669"/>
    <property type="project" value="UniProtKB-KW"/>
</dbReference>
<dbReference type="InterPro" id="IPR028259">
    <property type="entry name" value="AP2-like_int_N"/>
</dbReference>
<evidence type="ECO:0000256" key="1">
    <source>
        <dbReference type="ARBA" id="ARBA00008857"/>
    </source>
</evidence>
<dbReference type="GO" id="GO:0015074">
    <property type="term" value="P:DNA integration"/>
    <property type="evidence" value="ECO:0007669"/>
    <property type="project" value="UniProtKB-KW"/>
</dbReference>
<dbReference type="InterPro" id="IPR002104">
    <property type="entry name" value="Integrase_catalytic"/>
</dbReference>
<dbReference type="InterPro" id="IPR050090">
    <property type="entry name" value="Tyrosine_recombinase_XerCD"/>
</dbReference>
<dbReference type="AlphaFoldDB" id="A0A9X4XGG8"/>
<dbReference type="InterPro" id="IPR044068">
    <property type="entry name" value="CB"/>
</dbReference>
<dbReference type="PROSITE" id="PS51898">
    <property type="entry name" value="TYR_RECOMBINASE"/>
    <property type="match status" value="1"/>
</dbReference>
<dbReference type="SUPFAM" id="SSF56349">
    <property type="entry name" value="DNA breaking-rejoining enzymes"/>
    <property type="match status" value="1"/>
</dbReference>
<dbReference type="RefSeq" id="WP_155222988.1">
    <property type="nucleotide sequence ID" value="NZ_CAJJOK010000018.1"/>
</dbReference>
<evidence type="ECO:0000259" key="7">
    <source>
        <dbReference type="PROSITE" id="PS51900"/>
    </source>
</evidence>
<organism evidence="8 9">
    <name type="scientific">Turicibacter sanguinis</name>
    <dbReference type="NCBI Taxonomy" id="154288"/>
    <lineage>
        <taxon>Bacteria</taxon>
        <taxon>Bacillati</taxon>
        <taxon>Bacillota</taxon>
        <taxon>Erysipelotrichia</taxon>
        <taxon>Erysipelotrichales</taxon>
        <taxon>Turicibacteraceae</taxon>
        <taxon>Turicibacter</taxon>
    </lineage>
</organism>
<comment type="caution">
    <text evidence="8">The sequence shown here is derived from an EMBL/GenBank/DDBJ whole genome shotgun (WGS) entry which is preliminary data.</text>
</comment>
<evidence type="ECO:0000313" key="8">
    <source>
        <dbReference type="EMBL" id="MTK22112.1"/>
    </source>
</evidence>